<name>A0A453M4K2_AEGTS</name>
<evidence type="ECO:0000256" key="1">
    <source>
        <dbReference type="SAM" id="MobiDB-lite"/>
    </source>
</evidence>
<accession>A0A453M4K2</accession>
<dbReference type="Proteomes" id="UP000015105">
    <property type="component" value="Chromosome 5D"/>
</dbReference>
<dbReference type="AlphaFoldDB" id="A0A453M4K2"/>
<dbReference type="Gramene" id="AET5Gv21039500.3">
    <property type="protein sequence ID" value="AET5Gv21039500.3"/>
    <property type="gene ID" value="AET5Gv21039500"/>
</dbReference>
<reference evidence="2" key="4">
    <citation type="submission" date="2019-03" db="UniProtKB">
        <authorList>
            <consortium name="EnsemblPlants"/>
        </authorList>
    </citation>
    <scope>IDENTIFICATION</scope>
</reference>
<protein>
    <submittedName>
        <fullName evidence="2">Uncharacterized protein</fullName>
    </submittedName>
</protein>
<feature type="region of interest" description="Disordered" evidence="1">
    <location>
        <begin position="98"/>
        <end position="174"/>
    </location>
</feature>
<evidence type="ECO:0000313" key="3">
    <source>
        <dbReference type="Proteomes" id="UP000015105"/>
    </source>
</evidence>
<sequence length="285" mass="30468">MHFPPLNLLPPEICTDVNPSAELQPICLNCNPPSSLYYLFFISEDCTTHTSSSLDDGLCRPSASTRSPRGSRCSFPSSIVSIFLGSTGLNGMPATARGAAARMPTGGRKNRGGGASSWRREEQGRWHAGRRSGVCGRGADRRHGRTGAREEVGAGRPGSREVGGRAAPGAGEEVGGWRRRAVAKGSGGRWRANEGRESGDCFSLEDVREFGQRFFSLVNLRRFVFAGLFSFVTDGFLGRLGAWGRAGDSAGGFFLFIAAEHEVGVGTKKTILGGTKIKPETRTIN</sequence>
<organism evidence="2 3">
    <name type="scientific">Aegilops tauschii subsp. strangulata</name>
    <name type="common">Goatgrass</name>
    <dbReference type="NCBI Taxonomy" id="200361"/>
    <lineage>
        <taxon>Eukaryota</taxon>
        <taxon>Viridiplantae</taxon>
        <taxon>Streptophyta</taxon>
        <taxon>Embryophyta</taxon>
        <taxon>Tracheophyta</taxon>
        <taxon>Spermatophyta</taxon>
        <taxon>Magnoliopsida</taxon>
        <taxon>Liliopsida</taxon>
        <taxon>Poales</taxon>
        <taxon>Poaceae</taxon>
        <taxon>BOP clade</taxon>
        <taxon>Pooideae</taxon>
        <taxon>Triticodae</taxon>
        <taxon>Triticeae</taxon>
        <taxon>Triticinae</taxon>
        <taxon>Aegilops</taxon>
    </lineage>
</organism>
<evidence type="ECO:0000313" key="2">
    <source>
        <dbReference type="EnsemblPlants" id="AET5Gv21039500.3"/>
    </source>
</evidence>
<proteinExistence type="predicted"/>
<feature type="region of interest" description="Disordered" evidence="1">
    <location>
        <begin position="50"/>
        <end position="73"/>
    </location>
</feature>
<dbReference type="EnsemblPlants" id="AET5Gv21039500.3">
    <property type="protein sequence ID" value="AET5Gv21039500.3"/>
    <property type="gene ID" value="AET5Gv21039500"/>
</dbReference>
<feature type="compositionally biased region" description="Polar residues" evidence="1">
    <location>
        <begin position="62"/>
        <end position="73"/>
    </location>
</feature>
<reference evidence="2" key="5">
    <citation type="journal article" date="2021" name="G3 (Bethesda)">
        <title>Aegilops tauschii genome assembly Aet v5.0 features greater sequence contiguity and improved annotation.</title>
        <authorList>
            <person name="Wang L."/>
            <person name="Zhu T."/>
            <person name="Rodriguez J.C."/>
            <person name="Deal K.R."/>
            <person name="Dubcovsky J."/>
            <person name="McGuire P.E."/>
            <person name="Lux T."/>
            <person name="Spannagl M."/>
            <person name="Mayer K.F.X."/>
            <person name="Baldrich P."/>
            <person name="Meyers B.C."/>
            <person name="Huo N."/>
            <person name="Gu Y.Q."/>
            <person name="Zhou H."/>
            <person name="Devos K.M."/>
            <person name="Bennetzen J.L."/>
            <person name="Unver T."/>
            <person name="Budak H."/>
            <person name="Gulick P.J."/>
            <person name="Galiba G."/>
            <person name="Kalapos B."/>
            <person name="Nelson D.R."/>
            <person name="Li P."/>
            <person name="You F.M."/>
            <person name="Luo M.C."/>
            <person name="Dvorak J."/>
        </authorList>
    </citation>
    <scope>NUCLEOTIDE SEQUENCE [LARGE SCALE GENOMIC DNA]</scope>
    <source>
        <strain evidence="2">cv. AL8/78</strain>
    </source>
</reference>
<keyword evidence="3" id="KW-1185">Reference proteome</keyword>
<reference evidence="3" key="1">
    <citation type="journal article" date="2014" name="Science">
        <title>Ancient hybridizations among the ancestral genomes of bread wheat.</title>
        <authorList>
            <consortium name="International Wheat Genome Sequencing Consortium,"/>
            <person name="Marcussen T."/>
            <person name="Sandve S.R."/>
            <person name="Heier L."/>
            <person name="Spannagl M."/>
            <person name="Pfeifer M."/>
            <person name="Jakobsen K.S."/>
            <person name="Wulff B.B."/>
            <person name="Steuernagel B."/>
            <person name="Mayer K.F."/>
            <person name="Olsen O.A."/>
        </authorList>
    </citation>
    <scope>NUCLEOTIDE SEQUENCE [LARGE SCALE GENOMIC DNA]</scope>
    <source>
        <strain evidence="3">cv. AL8/78</strain>
    </source>
</reference>
<reference evidence="2" key="3">
    <citation type="journal article" date="2017" name="Nature">
        <title>Genome sequence of the progenitor of the wheat D genome Aegilops tauschii.</title>
        <authorList>
            <person name="Luo M.C."/>
            <person name="Gu Y.Q."/>
            <person name="Puiu D."/>
            <person name="Wang H."/>
            <person name="Twardziok S.O."/>
            <person name="Deal K.R."/>
            <person name="Huo N."/>
            <person name="Zhu T."/>
            <person name="Wang L."/>
            <person name="Wang Y."/>
            <person name="McGuire P.E."/>
            <person name="Liu S."/>
            <person name="Long H."/>
            <person name="Ramasamy R.K."/>
            <person name="Rodriguez J.C."/>
            <person name="Van S.L."/>
            <person name="Yuan L."/>
            <person name="Wang Z."/>
            <person name="Xia Z."/>
            <person name="Xiao L."/>
            <person name="Anderson O.D."/>
            <person name="Ouyang S."/>
            <person name="Liang Y."/>
            <person name="Zimin A.V."/>
            <person name="Pertea G."/>
            <person name="Qi P."/>
            <person name="Bennetzen J.L."/>
            <person name="Dai X."/>
            <person name="Dawson M.W."/>
            <person name="Muller H.G."/>
            <person name="Kugler K."/>
            <person name="Rivarola-Duarte L."/>
            <person name="Spannagl M."/>
            <person name="Mayer K.F.X."/>
            <person name="Lu F.H."/>
            <person name="Bevan M.W."/>
            <person name="Leroy P."/>
            <person name="Li P."/>
            <person name="You F.M."/>
            <person name="Sun Q."/>
            <person name="Liu Z."/>
            <person name="Lyons E."/>
            <person name="Wicker T."/>
            <person name="Salzberg S.L."/>
            <person name="Devos K.M."/>
            <person name="Dvorak J."/>
        </authorList>
    </citation>
    <scope>NUCLEOTIDE SEQUENCE [LARGE SCALE GENOMIC DNA]</scope>
    <source>
        <strain evidence="2">cv. AL8/78</strain>
    </source>
</reference>
<reference evidence="3" key="2">
    <citation type="journal article" date="2017" name="Nat. Plants">
        <title>The Aegilops tauschii genome reveals multiple impacts of transposons.</title>
        <authorList>
            <person name="Zhao G."/>
            <person name="Zou C."/>
            <person name="Li K."/>
            <person name="Wang K."/>
            <person name="Li T."/>
            <person name="Gao L."/>
            <person name="Zhang X."/>
            <person name="Wang H."/>
            <person name="Yang Z."/>
            <person name="Liu X."/>
            <person name="Jiang W."/>
            <person name="Mao L."/>
            <person name="Kong X."/>
            <person name="Jiao Y."/>
            <person name="Jia J."/>
        </authorList>
    </citation>
    <scope>NUCLEOTIDE SEQUENCE [LARGE SCALE GENOMIC DNA]</scope>
    <source>
        <strain evidence="3">cv. AL8/78</strain>
    </source>
</reference>
<feature type="compositionally biased region" description="Basic and acidic residues" evidence="1">
    <location>
        <begin position="147"/>
        <end position="163"/>
    </location>
</feature>